<feature type="compositionally biased region" description="Polar residues" evidence="4">
    <location>
        <begin position="237"/>
        <end position="250"/>
    </location>
</feature>
<dbReference type="GO" id="GO:0000289">
    <property type="term" value="P:nuclear-transcribed mRNA poly(A) tail shortening"/>
    <property type="evidence" value="ECO:0007669"/>
    <property type="project" value="UniProtKB-ARBA"/>
</dbReference>
<dbReference type="InterPro" id="IPR040168">
    <property type="entry name" value="Not2/3/5"/>
</dbReference>
<reference evidence="6 7" key="1">
    <citation type="journal article" date="2018" name="Nat. Ecol. Evol.">
        <title>Pezizomycetes genomes reveal the molecular basis of ectomycorrhizal truffle lifestyle.</title>
        <authorList>
            <person name="Murat C."/>
            <person name="Payen T."/>
            <person name="Noel B."/>
            <person name="Kuo A."/>
            <person name="Morin E."/>
            <person name="Chen J."/>
            <person name="Kohler A."/>
            <person name="Krizsan K."/>
            <person name="Balestrini R."/>
            <person name="Da Silva C."/>
            <person name="Montanini B."/>
            <person name="Hainaut M."/>
            <person name="Levati E."/>
            <person name="Barry K.W."/>
            <person name="Belfiori B."/>
            <person name="Cichocki N."/>
            <person name="Clum A."/>
            <person name="Dockter R.B."/>
            <person name="Fauchery L."/>
            <person name="Guy J."/>
            <person name="Iotti M."/>
            <person name="Le Tacon F."/>
            <person name="Lindquist E.A."/>
            <person name="Lipzen A."/>
            <person name="Malagnac F."/>
            <person name="Mello A."/>
            <person name="Molinier V."/>
            <person name="Miyauchi S."/>
            <person name="Poulain J."/>
            <person name="Riccioni C."/>
            <person name="Rubini A."/>
            <person name="Sitrit Y."/>
            <person name="Splivallo R."/>
            <person name="Traeger S."/>
            <person name="Wang M."/>
            <person name="Zifcakova L."/>
            <person name="Wipf D."/>
            <person name="Zambonelli A."/>
            <person name="Paolocci F."/>
            <person name="Nowrousian M."/>
            <person name="Ottonello S."/>
            <person name="Baldrian P."/>
            <person name="Spatafora J.W."/>
            <person name="Henrissat B."/>
            <person name="Nagy L.G."/>
            <person name="Aury J.M."/>
            <person name="Wincker P."/>
            <person name="Grigoriev I.V."/>
            <person name="Bonfante P."/>
            <person name="Martin F.M."/>
        </authorList>
    </citation>
    <scope>NUCLEOTIDE SEQUENCE [LARGE SCALE GENOMIC DNA]</scope>
    <source>
        <strain evidence="6 7">120613-1</strain>
    </source>
</reference>
<feature type="region of interest" description="Disordered" evidence="4">
    <location>
        <begin position="133"/>
        <end position="161"/>
    </location>
</feature>
<feature type="compositionally biased region" description="Polar residues" evidence="4">
    <location>
        <begin position="272"/>
        <end position="301"/>
    </location>
</feature>
<dbReference type="Gene3D" id="2.30.30.1020">
    <property type="entry name" value="CCR4-NOT complex subunit 2/3/5, C-terminal domain"/>
    <property type="match status" value="1"/>
</dbReference>
<name>A0A3N4J185_9PEZI</name>
<keyword evidence="2" id="KW-0805">Transcription regulation</keyword>
<evidence type="ECO:0000313" key="7">
    <source>
        <dbReference type="Proteomes" id="UP000276215"/>
    </source>
</evidence>
<dbReference type="Pfam" id="PF04153">
    <property type="entry name" value="NOT2_3_5_C"/>
    <property type="match status" value="1"/>
</dbReference>
<evidence type="ECO:0000256" key="3">
    <source>
        <dbReference type="ARBA" id="ARBA00023163"/>
    </source>
</evidence>
<feature type="compositionally biased region" description="Polar residues" evidence="4">
    <location>
        <begin position="50"/>
        <end position="70"/>
    </location>
</feature>
<comment type="similarity">
    <text evidence="1">Belongs to the CNOT2/3/5 family.</text>
</comment>
<evidence type="ECO:0000256" key="1">
    <source>
        <dbReference type="ARBA" id="ARBA00007682"/>
    </source>
</evidence>
<feature type="compositionally biased region" description="Polar residues" evidence="4">
    <location>
        <begin position="133"/>
        <end position="142"/>
    </location>
</feature>
<organism evidence="6 7">
    <name type="scientific">Choiromyces venosus 120613-1</name>
    <dbReference type="NCBI Taxonomy" id="1336337"/>
    <lineage>
        <taxon>Eukaryota</taxon>
        <taxon>Fungi</taxon>
        <taxon>Dikarya</taxon>
        <taxon>Ascomycota</taxon>
        <taxon>Pezizomycotina</taxon>
        <taxon>Pezizomycetes</taxon>
        <taxon>Pezizales</taxon>
        <taxon>Tuberaceae</taxon>
        <taxon>Choiromyces</taxon>
    </lineage>
</organism>
<dbReference type="PANTHER" id="PTHR23326">
    <property type="entry name" value="CCR4 NOT-RELATED"/>
    <property type="match status" value="1"/>
</dbReference>
<dbReference type="GO" id="GO:0030015">
    <property type="term" value="C:CCR4-NOT core complex"/>
    <property type="evidence" value="ECO:0007669"/>
    <property type="project" value="InterPro"/>
</dbReference>
<accession>A0A3N4J185</accession>
<evidence type="ECO:0000256" key="4">
    <source>
        <dbReference type="SAM" id="MobiDB-lite"/>
    </source>
</evidence>
<keyword evidence="3" id="KW-0804">Transcription</keyword>
<feature type="region of interest" description="Disordered" evidence="4">
    <location>
        <begin position="1"/>
        <end position="110"/>
    </location>
</feature>
<dbReference type="AlphaFoldDB" id="A0A3N4J185"/>
<dbReference type="Proteomes" id="UP000276215">
    <property type="component" value="Unassembled WGS sequence"/>
</dbReference>
<keyword evidence="7" id="KW-1185">Reference proteome</keyword>
<feature type="domain" description="NOT2/NOT3/NOT5 C-terminal" evidence="5">
    <location>
        <begin position="351"/>
        <end position="474"/>
    </location>
</feature>
<dbReference type="STRING" id="1336337.A0A3N4J185"/>
<dbReference type="InterPro" id="IPR038635">
    <property type="entry name" value="CCR4-NOT_su2/3/5_C_sf"/>
</dbReference>
<sequence>MNRQGPGPQMRLAGFPQASSAASRSVGGMPNGKLGGGGWQGGPPGVPNPTGSRPGSGLTFSQSVLSSQPGTPLDMNDFPALGGQPQNPNVQPWNRLNTQSPSAQNRPPQPEDIFASMDGYRMSGVGGVGTQAQARQAMQPNSLDDFPALPRTQGNGDGIEDRGFMSLTGLGGAAQFGVRQGSLSAGRSGLLMGGSSQSSRLLESVIQQTGNVQISDLEKKNLMKTNPSMVTNGAPGQPSNISLSNTSRPISQQAQHSSPAPSMQNPVGHSLGAQQQVQQSKLSSGLSSVDFGDNQSSSPQASGMGETDRFGLGGLLSLIRGESGDYSMLALGQDLTQLGLDLNQPEAPLYPSFASPWADVDSKPVEPEYQLPPCYTVQNVQSLGAKVSSFSDETLFYIFYTMPRDIMQEVVAAELSSRNWRYHTALKLWLTKDNASDIKQISENAEKGIYVFFDPNEWERVRKEKEYVLDYAFLDHRAAPGIISG</sequence>
<protein>
    <recommendedName>
        <fullName evidence="5">NOT2/NOT3/NOT5 C-terminal domain-containing protein</fullName>
    </recommendedName>
</protein>
<feature type="compositionally biased region" description="Polar residues" evidence="4">
    <location>
        <begin position="84"/>
        <end position="106"/>
    </location>
</feature>
<gene>
    <name evidence="6" type="ORF">L873DRAFT_1818115</name>
</gene>
<feature type="compositionally biased region" description="Gly residues" evidence="4">
    <location>
        <begin position="29"/>
        <end position="43"/>
    </location>
</feature>
<dbReference type="InterPro" id="IPR007282">
    <property type="entry name" value="NOT2/3/5_C"/>
</dbReference>
<dbReference type="EMBL" id="ML120480">
    <property type="protein sequence ID" value="RPA92122.1"/>
    <property type="molecule type" value="Genomic_DNA"/>
</dbReference>
<feature type="region of interest" description="Disordered" evidence="4">
    <location>
        <begin position="225"/>
        <end position="307"/>
    </location>
</feature>
<evidence type="ECO:0000259" key="5">
    <source>
        <dbReference type="Pfam" id="PF04153"/>
    </source>
</evidence>
<evidence type="ECO:0000313" key="6">
    <source>
        <dbReference type="EMBL" id="RPA92122.1"/>
    </source>
</evidence>
<dbReference type="OrthoDB" id="25391at2759"/>
<feature type="compositionally biased region" description="Low complexity" evidence="4">
    <location>
        <begin position="251"/>
        <end position="264"/>
    </location>
</feature>
<evidence type="ECO:0000256" key="2">
    <source>
        <dbReference type="ARBA" id="ARBA00023015"/>
    </source>
</evidence>
<proteinExistence type="inferred from homology"/>
<dbReference type="GO" id="GO:0006355">
    <property type="term" value="P:regulation of DNA-templated transcription"/>
    <property type="evidence" value="ECO:0007669"/>
    <property type="project" value="InterPro"/>
</dbReference>